<feature type="domain" description="CMP/dCMP-type deaminase" evidence="6">
    <location>
        <begin position="316"/>
        <end position="504"/>
    </location>
</feature>
<dbReference type="InterPro" id="IPR002125">
    <property type="entry name" value="CMP_dCMP_dom"/>
</dbReference>
<dbReference type="GO" id="GO:0005737">
    <property type="term" value="C:cytoplasm"/>
    <property type="evidence" value="ECO:0007669"/>
    <property type="project" value="TreeGrafter"/>
</dbReference>
<dbReference type="InterPro" id="IPR027417">
    <property type="entry name" value="P-loop_NTPase"/>
</dbReference>
<dbReference type="Gene3D" id="3.40.50.300">
    <property type="entry name" value="P-loop containing nucleotide triphosphate hydrolases"/>
    <property type="match status" value="1"/>
</dbReference>
<dbReference type="Proteomes" id="UP000247620">
    <property type="component" value="Unassembled WGS sequence"/>
</dbReference>
<dbReference type="Pfam" id="PF00383">
    <property type="entry name" value="dCMP_cyt_deam_1"/>
    <property type="match status" value="1"/>
</dbReference>
<dbReference type="InterPro" id="IPR016193">
    <property type="entry name" value="Cytidine_deaminase-like"/>
</dbReference>
<evidence type="ECO:0000256" key="3">
    <source>
        <dbReference type="ARBA" id="ARBA00022723"/>
    </source>
</evidence>
<dbReference type="InterPro" id="IPR016192">
    <property type="entry name" value="APOBEC/CMP_deaminase_Zn-bd"/>
</dbReference>
<dbReference type="PROSITE" id="PS51747">
    <property type="entry name" value="CYT_DCMP_DEAMINASES_2"/>
    <property type="match status" value="1"/>
</dbReference>
<dbReference type="PANTHER" id="PTHR11086:SF18">
    <property type="entry name" value="DEOXYCYTIDYLATE DEAMINASE"/>
    <property type="match status" value="1"/>
</dbReference>
<dbReference type="GO" id="GO:0008270">
    <property type="term" value="F:zinc ion binding"/>
    <property type="evidence" value="ECO:0007669"/>
    <property type="project" value="InterPro"/>
</dbReference>
<evidence type="ECO:0000313" key="8">
    <source>
        <dbReference type="Proteomes" id="UP000247620"/>
    </source>
</evidence>
<reference evidence="7 8" key="1">
    <citation type="submission" date="2018-06" db="EMBL/GenBank/DDBJ databases">
        <title>Pseudomonas diversity within urban Lake Michigan freshwaters.</title>
        <authorList>
            <person name="Batrich M."/>
            <person name="Hatzopoulos T."/>
            <person name="Putonti C."/>
        </authorList>
    </citation>
    <scope>NUCLEOTIDE SEQUENCE [LARGE SCALE GENOMIC DNA]</scope>
    <source>
        <strain evidence="7 8">LBp-160603</strain>
    </source>
</reference>
<comment type="cofactor">
    <cofactor evidence="1">
        <name>Zn(2+)</name>
        <dbReference type="ChEBI" id="CHEBI:29105"/>
    </cofactor>
</comment>
<dbReference type="PANTHER" id="PTHR11086">
    <property type="entry name" value="DEOXYCYTIDYLATE DEAMINASE-RELATED"/>
    <property type="match status" value="1"/>
</dbReference>
<proteinExistence type="inferred from homology"/>
<dbReference type="Gene3D" id="3.40.140.10">
    <property type="entry name" value="Cytidine Deaminase, domain 2"/>
    <property type="match status" value="1"/>
</dbReference>
<protein>
    <submittedName>
        <fullName evidence="7">Cytidine deaminase</fullName>
    </submittedName>
</protein>
<evidence type="ECO:0000256" key="1">
    <source>
        <dbReference type="ARBA" id="ARBA00001947"/>
    </source>
</evidence>
<sequence>MRFEGSFAQLKERLELLAQVGTWKELNPNQYEFRTHSGGVMSWYPGTGELGFQGQPESSLELEQLVRGMLSQDGEAMPDARPIMENLAHAPEFMNMSFLDDSYADSELVLGFVGALGTDLKVVCQIVEDRLKAFRYTAHCIRISTDVITKIGDVPQTENRVERIDMYMREGNRLREVSGDNSILALGAAVAISQLRYQESKAEPGRNAYLINSLKTPFEVQRLRKIYAGGFFLIGVHADHERRSRYLLDDLRLTKEQAADLISRDENEKEPHGQHTRDTYHLSDFFVSYDGNLDALKNQIWRILDLLFGKPYVTPTFDEYAMFMAFSASLRSADLSRQVGAVLTKHDCIIATGANDVPKAGGGLYWPTRNDAHEIVDEEDGRDYKRGEDSNAMQKKEIIENIIRSLPEHCRDEVAPLIKNSGIKDITEYGRVVHAEMEALLSSSRMGVSAVDSTLYCTTYPCHNCAKHIIAAGVDRVVYVEPYPKSKAQKFHSDSISLERSRKGVFFDAFIGVGPRSFFDLFSVNLGSGYAVIRKTEDGQAVDWSEANAKLRTQMQPCSYIDREYMAGHTLSTYL</sequence>
<dbReference type="InterPro" id="IPR015517">
    <property type="entry name" value="dCMP_deaminase-rel"/>
</dbReference>
<dbReference type="GO" id="GO:0004132">
    <property type="term" value="F:dCMP deaminase activity"/>
    <property type="evidence" value="ECO:0007669"/>
    <property type="project" value="TreeGrafter"/>
</dbReference>
<evidence type="ECO:0000313" key="7">
    <source>
        <dbReference type="EMBL" id="PYB81738.1"/>
    </source>
</evidence>
<comment type="caution">
    <text evidence="7">The sequence shown here is derived from an EMBL/GenBank/DDBJ whole genome shotgun (WGS) entry which is preliminary data.</text>
</comment>
<gene>
    <name evidence="7" type="ORF">DMX07_13450</name>
</gene>
<evidence type="ECO:0000256" key="5">
    <source>
        <dbReference type="ARBA" id="ARBA00022833"/>
    </source>
</evidence>
<evidence type="ECO:0000256" key="4">
    <source>
        <dbReference type="ARBA" id="ARBA00022801"/>
    </source>
</evidence>
<dbReference type="NCBIfam" id="NF041025">
    <property type="entry name" value="antiphage_deaminase"/>
    <property type="match status" value="1"/>
</dbReference>
<dbReference type="AlphaFoldDB" id="A0A2V4HUH1"/>
<organism evidence="7 8">
    <name type="scientific">Pseudomonas soli</name>
    <dbReference type="NCBI Taxonomy" id="1306993"/>
    <lineage>
        <taxon>Bacteria</taxon>
        <taxon>Pseudomonadati</taxon>
        <taxon>Pseudomonadota</taxon>
        <taxon>Gammaproteobacteria</taxon>
        <taxon>Pseudomonadales</taxon>
        <taxon>Pseudomonadaceae</taxon>
        <taxon>Pseudomonas</taxon>
    </lineage>
</organism>
<comment type="similarity">
    <text evidence="2">Belongs to the cytidine and deoxycytidylate deaminase family.</text>
</comment>
<accession>A0A2V4HUH1</accession>
<dbReference type="CDD" id="cd01286">
    <property type="entry name" value="deoxycytidylate_deaminase"/>
    <property type="match status" value="1"/>
</dbReference>
<dbReference type="SUPFAM" id="SSF53927">
    <property type="entry name" value="Cytidine deaminase-like"/>
    <property type="match status" value="1"/>
</dbReference>
<evidence type="ECO:0000259" key="6">
    <source>
        <dbReference type="PROSITE" id="PS51747"/>
    </source>
</evidence>
<keyword evidence="4" id="KW-0378">Hydrolase</keyword>
<dbReference type="EMBL" id="QJRO01000007">
    <property type="protein sequence ID" value="PYB81738.1"/>
    <property type="molecule type" value="Genomic_DNA"/>
</dbReference>
<dbReference type="RefSeq" id="WP_110700561.1">
    <property type="nucleotide sequence ID" value="NZ_QJRO01000007.1"/>
</dbReference>
<dbReference type="PROSITE" id="PS00903">
    <property type="entry name" value="CYT_DCMP_DEAMINASES_1"/>
    <property type="match status" value="1"/>
</dbReference>
<keyword evidence="5" id="KW-0862">Zinc</keyword>
<dbReference type="InterPro" id="IPR035105">
    <property type="entry name" value="Deoxycytidylate_deaminase_dom"/>
</dbReference>
<name>A0A2V4HUH1_9PSED</name>
<evidence type="ECO:0000256" key="2">
    <source>
        <dbReference type="ARBA" id="ARBA00006576"/>
    </source>
</evidence>
<keyword evidence="3" id="KW-0479">Metal-binding</keyword>